<evidence type="ECO:0000256" key="1">
    <source>
        <dbReference type="SAM" id="MobiDB-lite"/>
    </source>
</evidence>
<dbReference type="PANTHER" id="PTHR14580:SF0">
    <property type="entry name" value="MULTIPLE MYELOMA TUMOR-ASSOCIATED PROTEIN 2"/>
    <property type="match status" value="1"/>
</dbReference>
<dbReference type="InterPro" id="IPR039207">
    <property type="entry name" value="MMTAG2-like"/>
</dbReference>
<dbReference type="Proteomes" id="UP000019478">
    <property type="component" value="Unassembled WGS sequence"/>
</dbReference>
<dbReference type="RefSeq" id="XP_007732857.1">
    <property type="nucleotide sequence ID" value="XM_007734667.1"/>
</dbReference>
<evidence type="ECO:0000259" key="2">
    <source>
        <dbReference type="Pfam" id="PF10159"/>
    </source>
</evidence>
<accession>W9Y4Y2</accession>
<dbReference type="PANTHER" id="PTHR14580">
    <property type="entry name" value="MULTIPLE MYELOMA TUMOR-ASSOCIATED PROTEIN 2 FAMILY MEMBER"/>
    <property type="match status" value="1"/>
</dbReference>
<dbReference type="eggNOG" id="KOG4520">
    <property type="taxonomic scope" value="Eukaryota"/>
</dbReference>
<evidence type="ECO:0000313" key="4">
    <source>
        <dbReference type="Proteomes" id="UP000019478"/>
    </source>
</evidence>
<comment type="caution">
    <text evidence="3">The sequence shown here is derived from an EMBL/GenBank/DDBJ whole genome shotgun (WGS) entry which is preliminary data.</text>
</comment>
<proteinExistence type="predicted"/>
<dbReference type="EMBL" id="AMGY01000003">
    <property type="protein sequence ID" value="EXJ87578.1"/>
    <property type="molecule type" value="Genomic_DNA"/>
</dbReference>
<keyword evidence="4" id="KW-1185">Reference proteome</keyword>
<organism evidence="3 4">
    <name type="scientific">Capronia epimyces CBS 606.96</name>
    <dbReference type="NCBI Taxonomy" id="1182542"/>
    <lineage>
        <taxon>Eukaryota</taxon>
        <taxon>Fungi</taxon>
        <taxon>Dikarya</taxon>
        <taxon>Ascomycota</taxon>
        <taxon>Pezizomycotina</taxon>
        <taxon>Eurotiomycetes</taxon>
        <taxon>Chaetothyriomycetidae</taxon>
        <taxon>Chaetothyriales</taxon>
        <taxon>Herpotrichiellaceae</taxon>
        <taxon>Capronia</taxon>
    </lineage>
</organism>
<protein>
    <recommendedName>
        <fullName evidence="2">Multiple myeloma tumor-associated protein 2-like N-terminal domain-containing protein</fullName>
    </recommendedName>
</protein>
<name>W9Y4Y2_9EURO</name>
<evidence type="ECO:0000313" key="3">
    <source>
        <dbReference type="EMBL" id="EXJ87578.1"/>
    </source>
</evidence>
<sequence length="272" mass="29670">MDLLATVRKEGSRGGRGEFKWSEVQTSTRREHYLGHSLMAPVGRWQKGRDLNWYAKGGTDTETEEEAAARAARERKEEIQRIKEAEEDALARALGLPVAPRNNPNMEELGARREVGKILKESTEENETAGSQGVGYGRLAGVSGSTETEPIVERLEGHRSGQDTELQYALKEYNRRHGVGAETAAEIATEIMSIEESTEMKVIDEATTGHPQLAATRADALGRPLATNIAVTVGERDREAGPPVVAAIKLTMAGATVEADTKDANFHWVLIP</sequence>
<dbReference type="GeneID" id="19168657"/>
<feature type="region of interest" description="Disordered" evidence="1">
    <location>
        <begin position="122"/>
        <end position="143"/>
    </location>
</feature>
<dbReference type="InterPro" id="IPR019315">
    <property type="entry name" value="MMTA2_N"/>
</dbReference>
<dbReference type="HOGENOM" id="CLU_061193_3_1_1"/>
<dbReference type="Pfam" id="PF10159">
    <property type="entry name" value="MMtag"/>
    <property type="match status" value="1"/>
</dbReference>
<reference evidence="3 4" key="1">
    <citation type="submission" date="2013-03" db="EMBL/GenBank/DDBJ databases">
        <title>The Genome Sequence of Capronia epimyces CBS 606.96.</title>
        <authorList>
            <consortium name="The Broad Institute Genomics Platform"/>
            <person name="Cuomo C."/>
            <person name="de Hoog S."/>
            <person name="Gorbushina A."/>
            <person name="Walker B."/>
            <person name="Young S.K."/>
            <person name="Zeng Q."/>
            <person name="Gargeya S."/>
            <person name="Fitzgerald M."/>
            <person name="Haas B."/>
            <person name="Abouelleil A."/>
            <person name="Allen A.W."/>
            <person name="Alvarado L."/>
            <person name="Arachchi H.M."/>
            <person name="Berlin A.M."/>
            <person name="Chapman S.B."/>
            <person name="Gainer-Dewar J."/>
            <person name="Goldberg J."/>
            <person name="Griggs A."/>
            <person name="Gujja S."/>
            <person name="Hansen M."/>
            <person name="Howarth C."/>
            <person name="Imamovic A."/>
            <person name="Ireland A."/>
            <person name="Larimer J."/>
            <person name="McCowan C."/>
            <person name="Murphy C."/>
            <person name="Pearson M."/>
            <person name="Poon T.W."/>
            <person name="Priest M."/>
            <person name="Roberts A."/>
            <person name="Saif S."/>
            <person name="Shea T."/>
            <person name="Sisk P."/>
            <person name="Sykes S."/>
            <person name="Wortman J."/>
            <person name="Nusbaum C."/>
            <person name="Birren B."/>
        </authorList>
    </citation>
    <scope>NUCLEOTIDE SEQUENCE [LARGE SCALE GENOMIC DNA]</scope>
    <source>
        <strain evidence="3 4">CBS 606.96</strain>
    </source>
</reference>
<gene>
    <name evidence="3" type="ORF">A1O3_04538</name>
</gene>
<feature type="domain" description="Multiple myeloma tumor-associated protein 2-like N-terminal" evidence="2">
    <location>
        <begin position="11"/>
        <end position="95"/>
    </location>
</feature>
<dbReference type="AlphaFoldDB" id="W9Y4Y2"/>
<dbReference type="OrthoDB" id="5390672at2759"/>